<dbReference type="SUPFAM" id="SSF51735">
    <property type="entry name" value="NAD(P)-binding Rossmann-fold domains"/>
    <property type="match status" value="1"/>
</dbReference>
<reference evidence="3" key="1">
    <citation type="journal article" date="2019" name="Int. J. Syst. Evol. Microbiol.">
        <title>The Global Catalogue of Microorganisms (GCM) 10K type strain sequencing project: providing services to taxonomists for standard genome sequencing and annotation.</title>
        <authorList>
            <consortium name="The Broad Institute Genomics Platform"/>
            <consortium name="The Broad Institute Genome Sequencing Center for Infectious Disease"/>
            <person name="Wu L."/>
            <person name="Ma J."/>
        </authorList>
    </citation>
    <scope>NUCLEOTIDE SEQUENCE [LARGE SCALE GENOMIC DNA]</scope>
    <source>
        <strain evidence="3">JCM 16902</strain>
    </source>
</reference>
<dbReference type="PANTHER" id="PTHR43355">
    <property type="entry name" value="FLAVIN REDUCTASE (NADPH)"/>
    <property type="match status" value="1"/>
</dbReference>
<dbReference type="PANTHER" id="PTHR43355:SF2">
    <property type="entry name" value="FLAVIN REDUCTASE (NADPH)"/>
    <property type="match status" value="1"/>
</dbReference>
<keyword evidence="3" id="KW-1185">Reference proteome</keyword>
<dbReference type="InterPro" id="IPR016040">
    <property type="entry name" value="NAD(P)-bd_dom"/>
</dbReference>
<comment type="caution">
    <text evidence="2">The sequence shown here is derived from an EMBL/GenBank/DDBJ whole genome shotgun (WGS) entry which is preliminary data.</text>
</comment>
<feature type="domain" description="NAD(P)-binding" evidence="1">
    <location>
        <begin position="7"/>
        <end position="151"/>
    </location>
</feature>
<dbReference type="EMBL" id="BAAAZO010000012">
    <property type="protein sequence ID" value="GAA3638779.1"/>
    <property type="molecule type" value="Genomic_DNA"/>
</dbReference>
<gene>
    <name evidence="2" type="ORF">GCM10022223_67270</name>
</gene>
<dbReference type="Proteomes" id="UP001501074">
    <property type="component" value="Unassembled WGS sequence"/>
</dbReference>
<name>A0ABP7ASB9_9ACTN</name>
<evidence type="ECO:0000313" key="3">
    <source>
        <dbReference type="Proteomes" id="UP001501074"/>
    </source>
</evidence>
<dbReference type="RefSeq" id="WP_345718895.1">
    <property type="nucleotide sequence ID" value="NZ_BAAAZO010000012.1"/>
</dbReference>
<dbReference type="Gene3D" id="3.40.50.720">
    <property type="entry name" value="NAD(P)-binding Rossmann-like Domain"/>
    <property type="match status" value="1"/>
</dbReference>
<dbReference type="InterPro" id="IPR036291">
    <property type="entry name" value="NAD(P)-bd_dom_sf"/>
</dbReference>
<dbReference type="InterPro" id="IPR051606">
    <property type="entry name" value="Polyketide_Oxido-like"/>
</dbReference>
<protein>
    <submittedName>
        <fullName evidence="2">NAD(P)H-binding protein</fullName>
    </submittedName>
</protein>
<dbReference type="Pfam" id="PF13460">
    <property type="entry name" value="NAD_binding_10"/>
    <property type="match status" value="1"/>
</dbReference>
<evidence type="ECO:0000259" key="1">
    <source>
        <dbReference type="Pfam" id="PF13460"/>
    </source>
</evidence>
<sequence>MKVVVAGTGFVGSTLVREFSGRGFEVAAVARHPVDDLPENVGVITGSVHTPGLLESAAWGADVIVSALPPLDDLPAGVEALLAVARTTGARLGVVGGSAVLPLTEGAPRQADTPGFPAWLAPRARAHEQALNVLTAVPAGVDWFYLVPAAEFGPHRPGTRTGSYRTSTASQVTDGQGRSVLGVQDYAIAFADEIERPTTRRRWLAVGY</sequence>
<organism evidence="2 3">
    <name type="scientific">Kineosporia mesophila</name>
    <dbReference type="NCBI Taxonomy" id="566012"/>
    <lineage>
        <taxon>Bacteria</taxon>
        <taxon>Bacillati</taxon>
        <taxon>Actinomycetota</taxon>
        <taxon>Actinomycetes</taxon>
        <taxon>Kineosporiales</taxon>
        <taxon>Kineosporiaceae</taxon>
        <taxon>Kineosporia</taxon>
    </lineage>
</organism>
<evidence type="ECO:0000313" key="2">
    <source>
        <dbReference type="EMBL" id="GAA3638779.1"/>
    </source>
</evidence>
<accession>A0ABP7ASB9</accession>
<proteinExistence type="predicted"/>